<keyword evidence="4" id="KW-1185">Reference proteome</keyword>
<protein>
    <submittedName>
        <fullName evidence="3">Uncharacterized protein</fullName>
    </submittedName>
</protein>
<dbReference type="RefSeq" id="XP_046120720.1">
    <property type="nucleotide sequence ID" value="XM_046260146.1"/>
</dbReference>
<feature type="compositionally biased region" description="Acidic residues" evidence="1">
    <location>
        <begin position="92"/>
        <end position="109"/>
    </location>
</feature>
<proteinExistence type="predicted"/>
<comment type="caution">
    <text evidence="3">The sequence shown here is derived from an EMBL/GenBank/DDBJ whole genome shotgun (WGS) entry which is preliminary data.</text>
</comment>
<dbReference type="OrthoDB" id="3660917at2759"/>
<evidence type="ECO:0000313" key="3">
    <source>
        <dbReference type="EMBL" id="KAG9256796.1"/>
    </source>
</evidence>
<accession>A0A9P7ZRK0</accession>
<name>A0A9P7ZRK0_9HYPO</name>
<keyword evidence="2" id="KW-0732">Signal</keyword>
<feature type="region of interest" description="Disordered" evidence="1">
    <location>
        <begin position="89"/>
        <end position="110"/>
    </location>
</feature>
<organism evidence="3 4">
    <name type="scientific">Emericellopsis atlantica</name>
    <dbReference type="NCBI Taxonomy" id="2614577"/>
    <lineage>
        <taxon>Eukaryota</taxon>
        <taxon>Fungi</taxon>
        <taxon>Dikarya</taxon>
        <taxon>Ascomycota</taxon>
        <taxon>Pezizomycotina</taxon>
        <taxon>Sordariomycetes</taxon>
        <taxon>Hypocreomycetidae</taxon>
        <taxon>Hypocreales</taxon>
        <taxon>Bionectriaceae</taxon>
        <taxon>Emericellopsis</taxon>
    </lineage>
</organism>
<evidence type="ECO:0000256" key="1">
    <source>
        <dbReference type="SAM" id="MobiDB-lite"/>
    </source>
</evidence>
<dbReference type="GeneID" id="70291049"/>
<evidence type="ECO:0000313" key="4">
    <source>
        <dbReference type="Proteomes" id="UP000887229"/>
    </source>
</evidence>
<feature type="signal peptide" evidence="2">
    <location>
        <begin position="1"/>
        <end position="20"/>
    </location>
</feature>
<reference evidence="3" key="1">
    <citation type="journal article" date="2021" name="IMA Fungus">
        <title>Genomic characterization of three marine fungi, including Emericellopsis atlantica sp. nov. with signatures of a generalist lifestyle and marine biomass degradation.</title>
        <authorList>
            <person name="Hagestad O.C."/>
            <person name="Hou L."/>
            <person name="Andersen J.H."/>
            <person name="Hansen E.H."/>
            <person name="Altermark B."/>
            <person name="Li C."/>
            <person name="Kuhnert E."/>
            <person name="Cox R.J."/>
            <person name="Crous P.W."/>
            <person name="Spatafora J.W."/>
            <person name="Lail K."/>
            <person name="Amirebrahimi M."/>
            <person name="Lipzen A."/>
            <person name="Pangilinan J."/>
            <person name="Andreopoulos W."/>
            <person name="Hayes R.D."/>
            <person name="Ng V."/>
            <person name="Grigoriev I.V."/>
            <person name="Jackson S.A."/>
            <person name="Sutton T.D.S."/>
            <person name="Dobson A.D.W."/>
            <person name="Rama T."/>
        </authorList>
    </citation>
    <scope>NUCLEOTIDE SEQUENCE</scope>
    <source>
        <strain evidence="3">TS7</strain>
    </source>
</reference>
<evidence type="ECO:0000256" key="2">
    <source>
        <dbReference type="SAM" id="SignalP"/>
    </source>
</evidence>
<dbReference type="Proteomes" id="UP000887229">
    <property type="component" value="Unassembled WGS sequence"/>
</dbReference>
<dbReference type="AlphaFoldDB" id="A0A9P7ZRK0"/>
<feature type="chain" id="PRO_5040321467" evidence="2">
    <location>
        <begin position="21"/>
        <end position="148"/>
    </location>
</feature>
<sequence length="148" mass="16096">MHHDASTVLLALIAQGSARALQARGTASYDIEVPSTAAVVYDWDSLYSQAALYPDSTLDLKYGGWVIEVDDSIVLAIDDSFVQELSDAATAQDDDEGECENTEEGDADEVSAQRCSHPKCFNTANCRTYTDCHVCTRQSYLTGVGWCI</sequence>
<gene>
    <name evidence="3" type="ORF">F5Z01DRAFT_488571</name>
</gene>
<dbReference type="EMBL" id="MU251247">
    <property type="protein sequence ID" value="KAG9256796.1"/>
    <property type="molecule type" value="Genomic_DNA"/>
</dbReference>